<gene>
    <name evidence="7" type="ORF">BKD89_04420</name>
</gene>
<evidence type="ECO:0000259" key="5">
    <source>
        <dbReference type="Pfam" id="PF00501"/>
    </source>
</evidence>
<dbReference type="CDD" id="cd05913">
    <property type="entry name" value="PaaK"/>
    <property type="match status" value="1"/>
</dbReference>
<evidence type="ECO:0000256" key="3">
    <source>
        <dbReference type="ARBA" id="ARBA00022598"/>
    </source>
</evidence>
<evidence type="ECO:0000256" key="4">
    <source>
        <dbReference type="ARBA" id="ARBA00022741"/>
    </source>
</evidence>
<dbReference type="Pfam" id="PF14535">
    <property type="entry name" value="AMP-binding_C_2"/>
    <property type="match status" value="1"/>
</dbReference>
<evidence type="ECO:0000256" key="2">
    <source>
        <dbReference type="ARBA" id="ARBA00011245"/>
    </source>
</evidence>
<organism evidence="7 8">
    <name type="scientific">Methanomethylophilus alvi</name>
    <dbReference type="NCBI Taxonomy" id="1291540"/>
    <lineage>
        <taxon>Archaea</taxon>
        <taxon>Methanobacteriati</taxon>
        <taxon>Thermoplasmatota</taxon>
        <taxon>Thermoplasmata</taxon>
        <taxon>Methanomassiliicoccales</taxon>
        <taxon>Methanomethylophilaceae</taxon>
        <taxon>Methanomethylophilus</taxon>
    </lineage>
</organism>
<reference evidence="7 8" key="1">
    <citation type="submission" date="2016-10" db="EMBL/GenBank/DDBJ databases">
        <title>Complete genome of the TMA-utilizing, human hosted archaeon Methanomethylophilus alvus Gen. nov, sp. nov., strain Mx-05, derived from a pure culture.</title>
        <authorList>
            <person name="Brugere J.-F."/>
            <person name="Ben Hania W."/>
            <person name="Chaudhary P.P."/>
            <person name="Gaci N."/>
            <person name="Borrel G."/>
            <person name="Cao Van Tuat L."/>
            <person name="Fardeau M.-L."/>
            <person name="Harris H.M.B."/>
            <person name="O'Toole P.W."/>
            <person name="Ollivier B."/>
        </authorList>
    </citation>
    <scope>NUCLEOTIDE SEQUENCE [LARGE SCALE GENOMIC DNA]</scope>
    <source>
        <strain evidence="7 8">Mx-05</strain>
    </source>
</reference>
<accession>A0A3G3IGS4</accession>
<dbReference type="OMA" id="EIGPHYE"/>
<keyword evidence="4" id="KW-0547">Nucleotide-binding</keyword>
<comment type="subunit">
    <text evidence="2">Monomer.</text>
</comment>
<dbReference type="InterPro" id="IPR045851">
    <property type="entry name" value="AMP-bd_C_sf"/>
</dbReference>
<name>A0A3G3IGS4_9ARCH</name>
<feature type="domain" description="AMP-dependent ligase C-terminal" evidence="6">
    <location>
        <begin position="334"/>
        <end position="430"/>
    </location>
</feature>
<dbReference type="GO" id="GO:0047475">
    <property type="term" value="F:phenylacetate-CoA ligase activity"/>
    <property type="evidence" value="ECO:0007669"/>
    <property type="project" value="InterPro"/>
</dbReference>
<dbReference type="InterPro" id="IPR042099">
    <property type="entry name" value="ANL_N_sf"/>
</dbReference>
<feature type="domain" description="AMP-dependent synthetase/ligase" evidence="5">
    <location>
        <begin position="78"/>
        <end position="284"/>
    </location>
</feature>
<dbReference type="GO" id="GO:0010124">
    <property type="term" value="P:phenylacetate catabolic process"/>
    <property type="evidence" value="ECO:0007669"/>
    <property type="project" value="InterPro"/>
</dbReference>
<dbReference type="PANTHER" id="PTHR43845:SF1">
    <property type="entry name" value="BLR5969 PROTEIN"/>
    <property type="match status" value="1"/>
</dbReference>
<dbReference type="InterPro" id="IPR011880">
    <property type="entry name" value="PA_CoA_ligase"/>
</dbReference>
<sequence length="432" mass="49322">MFWNPRIETMPYEELKQLQYHELKQLVNNLYSFNKFYHDRMREANVSPLDINCLDDIRKLPFMYKQDLRDNYPDKMFTAPKNEIVRYHVSSGTSGKPTLVAYTRHDLDYWTEALARSFTSAGIGPGDIMQVSYGYGLFTGGLGAHYGAEKVGATVLPASTGNTQRQLEMMQDLGVTVIACTPSYLTHLCTTAREMGIDWKRDMKLKKAILGAEPWSESMRTRLQNEMGIKCYDIYGTSEQAGPMFSECEAQKGAHICGDLMLVEILDRETGEPLEPGNEGEMVVTMLQKEAMPMIRYKMKDITHLDVEPCECGRTSPRIGRITGRADDMLIIRGINVFPSQIEYTLMRIPQVGEQYMIYVTREGDLDRMQLQVEIRPEAFSDKVEDMVALRAHIESELKKYLNVAVEVELKAPGELPRFDGKAKRVIDKRVF</sequence>
<dbReference type="Proteomes" id="UP000273278">
    <property type="component" value="Chromosome"/>
</dbReference>
<dbReference type="GeneID" id="41321685"/>
<dbReference type="FunFam" id="3.40.50.12780:FF:000016">
    <property type="entry name" value="Phenylacetate-coenzyme A ligase"/>
    <property type="match status" value="1"/>
</dbReference>
<protein>
    <submittedName>
        <fullName evidence="7">Phenylacetate--CoA ligase</fullName>
    </submittedName>
</protein>
<dbReference type="EMBL" id="CP017686">
    <property type="protein sequence ID" value="AYQ55047.1"/>
    <property type="molecule type" value="Genomic_DNA"/>
</dbReference>
<dbReference type="GO" id="GO:0000166">
    <property type="term" value="F:nucleotide binding"/>
    <property type="evidence" value="ECO:0007669"/>
    <property type="project" value="UniProtKB-KW"/>
</dbReference>
<dbReference type="Gene3D" id="3.30.300.30">
    <property type="match status" value="1"/>
</dbReference>
<dbReference type="SUPFAM" id="SSF56801">
    <property type="entry name" value="Acetyl-CoA synthetase-like"/>
    <property type="match status" value="1"/>
</dbReference>
<dbReference type="InterPro" id="IPR000873">
    <property type="entry name" value="AMP-dep_synth/lig_dom"/>
</dbReference>
<evidence type="ECO:0000256" key="1">
    <source>
        <dbReference type="ARBA" id="ARBA00005211"/>
    </source>
</evidence>
<evidence type="ECO:0000259" key="6">
    <source>
        <dbReference type="Pfam" id="PF14535"/>
    </source>
</evidence>
<dbReference type="Pfam" id="PF00501">
    <property type="entry name" value="AMP-binding"/>
    <property type="match status" value="1"/>
</dbReference>
<dbReference type="RefSeq" id="WP_022532642.1">
    <property type="nucleotide sequence ID" value="NZ_CAYARO010000020.1"/>
</dbReference>
<keyword evidence="3 7" id="KW-0436">Ligase</keyword>
<evidence type="ECO:0000313" key="8">
    <source>
        <dbReference type="Proteomes" id="UP000273278"/>
    </source>
</evidence>
<dbReference type="AlphaFoldDB" id="A0A3G3IGS4"/>
<comment type="pathway">
    <text evidence="1">Aromatic compound metabolism.</text>
</comment>
<proteinExistence type="predicted"/>
<dbReference type="PANTHER" id="PTHR43845">
    <property type="entry name" value="BLR5969 PROTEIN"/>
    <property type="match status" value="1"/>
</dbReference>
<dbReference type="PIRSF" id="PIRSF006444">
    <property type="entry name" value="PaaK"/>
    <property type="match status" value="1"/>
</dbReference>
<dbReference type="InterPro" id="IPR028154">
    <property type="entry name" value="AMP-dep_Lig_C"/>
</dbReference>
<dbReference type="Gene3D" id="3.40.50.12780">
    <property type="entry name" value="N-terminal domain of ligase-like"/>
    <property type="match status" value="1"/>
</dbReference>
<evidence type="ECO:0000313" key="7">
    <source>
        <dbReference type="EMBL" id="AYQ55047.1"/>
    </source>
</evidence>